<dbReference type="Pfam" id="PF04784">
    <property type="entry name" value="DUF547"/>
    <property type="match status" value="1"/>
</dbReference>
<keyword evidence="1" id="KW-0175">Coiled coil</keyword>
<feature type="region of interest" description="Disordered" evidence="2">
    <location>
        <begin position="35"/>
        <end position="78"/>
    </location>
</feature>
<evidence type="ECO:0000256" key="2">
    <source>
        <dbReference type="SAM" id="MobiDB-lite"/>
    </source>
</evidence>
<feature type="region of interest" description="Disordered" evidence="2">
    <location>
        <begin position="714"/>
        <end position="733"/>
    </location>
</feature>
<evidence type="ECO:0000313" key="5">
    <source>
        <dbReference type="EMBL" id="KAG6529005.1"/>
    </source>
</evidence>
<feature type="domain" description="Ternary complex factor MIP1 leucine-zipper" evidence="4">
    <location>
        <begin position="88"/>
        <end position="170"/>
    </location>
</feature>
<protein>
    <submittedName>
        <fullName evidence="5">Uncharacterized protein</fullName>
    </submittedName>
</protein>
<accession>A0A8J5HQ45</accession>
<proteinExistence type="predicted"/>
<dbReference type="Proteomes" id="UP000734854">
    <property type="component" value="Unassembled WGS sequence"/>
</dbReference>
<reference evidence="5 6" key="1">
    <citation type="submission" date="2020-08" db="EMBL/GenBank/DDBJ databases">
        <title>Plant Genome Project.</title>
        <authorList>
            <person name="Zhang R.-G."/>
        </authorList>
    </citation>
    <scope>NUCLEOTIDE SEQUENCE [LARGE SCALE GENOMIC DNA]</scope>
    <source>
        <tissue evidence="5">Rhizome</tissue>
    </source>
</reference>
<dbReference type="EMBL" id="JACMSC010000003">
    <property type="protein sequence ID" value="KAG6529005.1"/>
    <property type="molecule type" value="Genomic_DNA"/>
</dbReference>
<evidence type="ECO:0000259" key="4">
    <source>
        <dbReference type="Pfam" id="PF14389"/>
    </source>
</evidence>
<organism evidence="5 6">
    <name type="scientific">Zingiber officinale</name>
    <name type="common">Ginger</name>
    <name type="synonym">Amomum zingiber</name>
    <dbReference type="NCBI Taxonomy" id="94328"/>
    <lineage>
        <taxon>Eukaryota</taxon>
        <taxon>Viridiplantae</taxon>
        <taxon>Streptophyta</taxon>
        <taxon>Embryophyta</taxon>
        <taxon>Tracheophyta</taxon>
        <taxon>Spermatophyta</taxon>
        <taxon>Magnoliopsida</taxon>
        <taxon>Liliopsida</taxon>
        <taxon>Zingiberales</taxon>
        <taxon>Zingiberaceae</taxon>
        <taxon>Zingiber</taxon>
    </lineage>
</organism>
<evidence type="ECO:0000256" key="1">
    <source>
        <dbReference type="SAM" id="Coils"/>
    </source>
</evidence>
<sequence>MLCLKAEALGHEMHSSCGVIIPANLGRSLQKLMHKVGKHRGEEQPRRRPRSDPSSSSSGDGTASCCGLDDGKSNDGAREGRRYKACCYRSQLEEEQVVILQQQLKEEIDLHVALANAITNNAHNRGQLLDSPSKLPDKAQNLLETVAALEIKVLKLEKELASLQIQLCQERNERHLAEHHFGSLPISPKQLSKSLGSMWEEHISCLRASKFGLNEISSSIQQDWSSNGDTELALTNKSLDEFPEEEVLGSSYGVEEGNKLVTCLQQPDAVKLKDSGRTNLSNNSNKLSEEMVKCMRNIFLCLSEPSDITSKASLSECLPSQPSPVGQLASSSDSSFTISSSQKFSTETRLTNEIVDLVDRFDPYGVNSGVNGRNIGCYSFAMEVSWMSVGKIQLEYAAEALKGYRSLVEQLAMVDPANMNSNEKLAFWINVYNALIMHEVEVRCLDLGLFHVGSRAYLAYGVPKSDIKLFSLMQKASYVIGGQSISAAEIEFVILKMKSPGHRPQLSLVLALHEFRISEEQSSYCIDSHEPMLLFALSCGMYSSPGIRVFKADNIQHELDNSMLDYIRASIGISEKGKLLVPKLLHSYTNGIVEDSLLVDWICHHLSPNQVAIVRESTLQWKQRLLGAQSFSITPYDSRFRYLFLSDNCTCEKSPRSIPHGRPCHQPPAALASSLSTNLATALDDRPCHPATVALPPGLVNGLAAMVDKPADSPCPDLAGQGRGNARGENRRLPQRVACL</sequence>
<feature type="coiled-coil region" evidence="1">
    <location>
        <begin position="139"/>
        <end position="166"/>
    </location>
</feature>
<feature type="compositionally biased region" description="Basic and acidic residues" evidence="2">
    <location>
        <begin position="69"/>
        <end position="78"/>
    </location>
</feature>
<dbReference type="PANTHER" id="PTHR23054:SF61">
    <property type="entry name" value="OS02G0153000 PROTEIN"/>
    <property type="match status" value="1"/>
</dbReference>
<comment type="caution">
    <text evidence="5">The sequence shown here is derived from an EMBL/GenBank/DDBJ whole genome shotgun (WGS) entry which is preliminary data.</text>
</comment>
<evidence type="ECO:0000313" key="6">
    <source>
        <dbReference type="Proteomes" id="UP000734854"/>
    </source>
</evidence>
<dbReference type="AlphaFoldDB" id="A0A8J5HQ45"/>
<gene>
    <name evidence="5" type="ORF">ZIOFF_011197</name>
</gene>
<dbReference type="PANTHER" id="PTHR23054">
    <property type="entry name" value="TERNARY COMPLEX FACTOR MIP1, LEUCINE-ZIPPER-RELATED"/>
    <property type="match status" value="1"/>
</dbReference>
<dbReference type="InterPro" id="IPR006869">
    <property type="entry name" value="DUF547"/>
</dbReference>
<keyword evidence="6" id="KW-1185">Reference proteome</keyword>
<name>A0A8J5HQ45_ZINOF</name>
<feature type="domain" description="DUF547" evidence="3">
    <location>
        <begin position="417"/>
        <end position="567"/>
    </location>
</feature>
<dbReference type="Pfam" id="PF14389">
    <property type="entry name" value="Lzipper-MIP1"/>
    <property type="match status" value="1"/>
</dbReference>
<evidence type="ECO:0000259" key="3">
    <source>
        <dbReference type="Pfam" id="PF04784"/>
    </source>
</evidence>
<dbReference type="InterPro" id="IPR025757">
    <property type="entry name" value="MIP1_Leuzipper"/>
</dbReference>